<dbReference type="Gene3D" id="2.60.210.10">
    <property type="entry name" value="Apoptosis, Tumor Necrosis Factor Receptor Associated Protein 2, Chain A"/>
    <property type="match status" value="1"/>
</dbReference>
<dbReference type="InterPro" id="IPR002083">
    <property type="entry name" value="MATH/TRAF_dom"/>
</dbReference>
<accession>A0A2I0HQG3</accession>
<dbReference type="AlphaFoldDB" id="A0A2I0HQG3"/>
<name>A0A2I0HQG3_PUNGR</name>
<feature type="non-terminal residue" evidence="2">
    <location>
        <position position="86"/>
    </location>
</feature>
<gene>
    <name evidence="2" type="ORF">CRG98_045655</name>
</gene>
<keyword evidence="3" id="KW-1185">Reference proteome</keyword>
<evidence type="ECO:0000259" key="1">
    <source>
        <dbReference type="PROSITE" id="PS50144"/>
    </source>
</evidence>
<dbReference type="EMBL" id="PGOL01006217">
    <property type="protein sequence ID" value="PKI33948.1"/>
    <property type="molecule type" value="Genomic_DNA"/>
</dbReference>
<sequence>MTVMTPAPADQQEDVEMLVPQSDVAVENNDQPQSMEVAAPAEAASTADNQVTEDPQPSRFTWRIGNFSRINSKRIYSEPFVVGGYR</sequence>
<organism evidence="2 3">
    <name type="scientific">Punica granatum</name>
    <name type="common">Pomegranate</name>
    <dbReference type="NCBI Taxonomy" id="22663"/>
    <lineage>
        <taxon>Eukaryota</taxon>
        <taxon>Viridiplantae</taxon>
        <taxon>Streptophyta</taxon>
        <taxon>Embryophyta</taxon>
        <taxon>Tracheophyta</taxon>
        <taxon>Spermatophyta</taxon>
        <taxon>Magnoliopsida</taxon>
        <taxon>eudicotyledons</taxon>
        <taxon>Gunneridae</taxon>
        <taxon>Pentapetalae</taxon>
        <taxon>rosids</taxon>
        <taxon>malvids</taxon>
        <taxon>Myrtales</taxon>
        <taxon>Lythraceae</taxon>
        <taxon>Punica</taxon>
    </lineage>
</organism>
<evidence type="ECO:0000313" key="3">
    <source>
        <dbReference type="Proteomes" id="UP000233551"/>
    </source>
</evidence>
<dbReference type="STRING" id="22663.A0A2I0HQG3"/>
<feature type="domain" description="MATH" evidence="1">
    <location>
        <begin position="57"/>
        <end position="86"/>
    </location>
</feature>
<dbReference type="CDD" id="cd00121">
    <property type="entry name" value="MATH"/>
    <property type="match status" value="1"/>
</dbReference>
<proteinExistence type="predicted"/>
<dbReference type="InterPro" id="IPR008974">
    <property type="entry name" value="TRAF-like"/>
</dbReference>
<dbReference type="PROSITE" id="PS50144">
    <property type="entry name" value="MATH"/>
    <property type="match status" value="1"/>
</dbReference>
<evidence type="ECO:0000313" key="2">
    <source>
        <dbReference type="EMBL" id="PKI33948.1"/>
    </source>
</evidence>
<dbReference type="SUPFAM" id="SSF49599">
    <property type="entry name" value="TRAF domain-like"/>
    <property type="match status" value="1"/>
</dbReference>
<dbReference type="Proteomes" id="UP000233551">
    <property type="component" value="Unassembled WGS sequence"/>
</dbReference>
<comment type="caution">
    <text evidence="2">The sequence shown here is derived from an EMBL/GenBank/DDBJ whole genome shotgun (WGS) entry which is preliminary data.</text>
</comment>
<protein>
    <recommendedName>
        <fullName evidence="1">MATH domain-containing protein</fullName>
    </recommendedName>
</protein>
<reference evidence="2 3" key="1">
    <citation type="submission" date="2017-11" db="EMBL/GenBank/DDBJ databases">
        <title>De-novo sequencing of pomegranate (Punica granatum L.) genome.</title>
        <authorList>
            <person name="Akparov Z."/>
            <person name="Amiraslanov A."/>
            <person name="Hajiyeva S."/>
            <person name="Abbasov M."/>
            <person name="Kaur K."/>
            <person name="Hamwieh A."/>
            <person name="Solovyev V."/>
            <person name="Salamov A."/>
            <person name="Braich B."/>
            <person name="Kosarev P."/>
            <person name="Mahmoud A."/>
            <person name="Hajiyev E."/>
            <person name="Babayeva S."/>
            <person name="Izzatullayeva V."/>
            <person name="Mammadov A."/>
            <person name="Mammadov A."/>
            <person name="Sharifova S."/>
            <person name="Ojaghi J."/>
            <person name="Eynullazada K."/>
            <person name="Bayramov B."/>
            <person name="Abdulazimova A."/>
            <person name="Shahmuradov I."/>
        </authorList>
    </citation>
    <scope>NUCLEOTIDE SEQUENCE [LARGE SCALE GENOMIC DNA]</scope>
    <source>
        <strain evidence="3">cv. AG2017</strain>
        <tissue evidence="2">Leaf</tissue>
    </source>
</reference>